<name>A0A9P2TDV0_THEFU</name>
<protein>
    <recommendedName>
        <fullName evidence="6">Cell wall-active antibiotics response LiaF-like C-terminal domain-containing protein</fullName>
    </recommendedName>
</protein>
<dbReference type="Pfam" id="PF08044">
    <property type="entry name" value="DUF1707"/>
    <property type="match status" value="1"/>
</dbReference>
<dbReference type="EMBL" id="AOSG01000002">
    <property type="protein sequence ID" value="EOR72779.1"/>
    <property type="molecule type" value="Genomic_DNA"/>
</dbReference>
<comment type="caution">
    <text evidence="4">The sequence shown here is derived from an EMBL/GenBank/DDBJ whole genome shotgun (WGS) entry which is preliminary data.</text>
</comment>
<keyword evidence="5" id="KW-1185">Reference proteome</keyword>
<feature type="compositionally biased region" description="Basic and acidic residues" evidence="1">
    <location>
        <begin position="14"/>
        <end position="24"/>
    </location>
</feature>
<evidence type="ECO:0000256" key="1">
    <source>
        <dbReference type="SAM" id="MobiDB-lite"/>
    </source>
</evidence>
<dbReference type="Proteomes" id="UP000014184">
    <property type="component" value="Unassembled WGS sequence"/>
</dbReference>
<reference evidence="4 5" key="1">
    <citation type="journal article" date="2013" name="Genome Announc.">
        <title>Draft Genome Sequence of the Lignocellulose Decomposer Thermobifida fusca Strain TM51.</title>
        <authorList>
            <person name="Toth A."/>
            <person name="Barna T."/>
            <person name="Nagy I."/>
            <person name="Horvath B."/>
            <person name="Nagy I."/>
            <person name="Tancsics A."/>
            <person name="Kriszt B."/>
            <person name="Baka E."/>
            <person name="Fekete C."/>
            <person name="Kukolya J."/>
        </authorList>
    </citation>
    <scope>NUCLEOTIDE SEQUENCE [LARGE SCALE GENOMIC DNA]</scope>
    <source>
        <strain evidence="4 5">TM51</strain>
    </source>
</reference>
<evidence type="ECO:0000259" key="2">
    <source>
        <dbReference type="Pfam" id="PF08044"/>
    </source>
</evidence>
<dbReference type="InterPro" id="IPR012551">
    <property type="entry name" value="DUF1707_SHOCT-like"/>
</dbReference>
<organism evidence="4 5">
    <name type="scientific">Thermobifida fusca TM51</name>
    <dbReference type="NCBI Taxonomy" id="1169414"/>
    <lineage>
        <taxon>Bacteria</taxon>
        <taxon>Bacillati</taxon>
        <taxon>Actinomycetota</taxon>
        <taxon>Actinomycetes</taxon>
        <taxon>Streptosporangiales</taxon>
        <taxon>Nocardiopsidaceae</taxon>
        <taxon>Thermobifida</taxon>
    </lineage>
</organism>
<gene>
    <name evidence="4" type="ORF">TM51_01011</name>
</gene>
<sequence length="208" mass="22511">MTMGNAANHSHALPPERRRASDADRDRVAQLLGEAFVDGRLTAEEHAERLDALSTATTLGDLQPLIADLGPAPTLSEAEELRASSTGAENIVAVFGSAKRSGRWLVEPRTNTSTLFGEIALDLREAVLSQREVVIQCGLVFGSLKLTVPPGVRIVNETTPIFGDVDLKKTDSAVTVNAPTIRLRGSVMFSSVKVRTRTLGKRKLPWMR</sequence>
<feature type="domain" description="DUF1707" evidence="2">
    <location>
        <begin position="19"/>
        <end position="69"/>
    </location>
</feature>
<dbReference type="AlphaFoldDB" id="A0A9P2TDV0"/>
<evidence type="ECO:0000313" key="4">
    <source>
        <dbReference type="EMBL" id="EOR72779.1"/>
    </source>
</evidence>
<dbReference type="InterPro" id="IPR024425">
    <property type="entry name" value="LiaF-like_C"/>
</dbReference>
<dbReference type="Pfam" id="PF09922">
    <property type="entry name" value="LiaF-like_C"/>
    <property type="match status" value="1"/>
</dbReference>
<accession>A0A9P2TDV0</accession>
<evidence type="ECO:0000313" key="5">
    <source>
        <dbReference type="Proteomes" id="UP000014184"/>
    </source>
</evidence>
<feature type="domain" description="Cell wall-active antibiotics response LiaF-like C-terminal" evidence="3">
    <location>
        <begin position="103"/>
        <end position="174"/>
    </location>
</feature>
<dbReference type="PANTHER" id="PTHR40763:SF4">
    <property type="entry name" value="DUF1707 DOMAIN-CONTAINING PROTEIN"/>
    <property type="match status" value="1"/>
</dbReference>
<evidence type="ECO:0008006" key="6">
    <source>
        <dbReference type="Google" id="ProtNLM"/>
    </source>
</evidence>
<feature type="region of interest" description="Disordered" evidence="1">
    <location>
        <begin position="1"/>
        <end position="24"/>
    </location>
</feature>
<evidence type="ECO:0000259" key="3">
    <source>
        <dbReference type="Pfam" id="PF09922"/>
    </source>
</evidence>
<proteinExistence type="predicted"/>
<dbReference type="PANTHER" id="PTHR40763">
    <property type="entry name" value="MEMBRANE PROTEIN-RELATED"/>
    <property type="match status" value="1"/>
</dbReference>